<evidence type="ECO:0000313" key="2">
    <source>
        <dbReference type="Proteomes" id="UP000029549"/>
    </source>
</evidence>
<dbReference type="InterPro" id="IPR010982">
    <property type="entry name" value="Lambda_DNA-bd_dom_sf"/>
</dbReference>
<dbReference type="InterPro" id="IPR031856">
    <property type="entry name" value="YdaS_toxin-like"/>
</dbReference>
<keyword evidence="2" id="KW-1185">Reference proteome</keyword>
<comment type="caution">
    <text evidence="1">The sequence shown here is derived from an EMBL/GenBank/DDBJ whole genome shotgun (WGS) entry which is preliminary data.</text>
</comment>
<protein>
    <recommendedName>
        <fullName evidence="3">Helix-turn-helix domain-containing protein</fullName>
    </recommendedName>
</protein>
<dbReference type="EMBL" id="AWTP01000164">
    <property type="protein sequence ID" value="KGH03992.1"/>
    <property type="molecule type" value="Genomic_DNA"/>
</dbReference>
<evidence type="ECO:0000313" key="1">
    <source>
        <dbReference type="EMBL" id="KGH03992.1"/>
    </source>
</evidence>
<gene>
    <name evidence="1" type="ORF">P608_24880</name>
</gene>
<proteinExistence type="predicted"/>
<dbReference type="AlphaFoldDB" id="A0A0E3CAV0"/>
<dbReference type="Pfam" id="PF15943">
    <property type="entry name" value="YdaS_toxin"/>
    <property type="match status" value="1"/>
</dbReference>
<dbReference type="GO" id="GO:0003677">
    <property type="term" value="F:DNA binding"/>
    <property type="evidence" value="ECO:0007669"/>
    <property type="project" value="InterPro"/>
</dbReference>
<name>A0A0E3CAV0_9BURK</name>
<sequence>MNAITEAINGAGGPAKVSRACGVSVQAVCFWRDGLRTLPADQCITLEKLNQGRIRCEDLRPDVDWAYLRTIQSPQELAQPSTSTKEVE</sequence>
<dbReference type="SUPFAM" id="SSF47413">
    <property type="entry name" value="lambda repressor-like DNA-binding domains"/>
    <property type="match status" value="1"/>
</dbReference>
<reference evidence="1 2" key="1">
    <citation type="submission" date="2013-09" db="EMBL/GenBank/DDBJ databases">
        <title>High correlation between genotypes and phenotypes of environmental bacteria Comamonas testosteroni strains.</title>
        <authorList>
            <person name="Liu L."/>
            <person name="Zhu W."/>
            <person name="Xia X."/>
            <person name="Xu B."/>
            <person name="Luo M."/>
            <person name="Wang G."/>
        </authorList>
    </citation>
    <scope>NUCLEOTIDE SEQUENCE [LARGE SCALE GENOMIC DNA]</scope>
    <source>
        <strain evidence="1 2">DF2</strain>
    </source>
</reference>
<organism evidence="1 2">
    <name type="scientific">Comamonas thiooxydans</name>
    <dbReference type="NCBI Taxonomy" id="363952"/>
    <lineage>
        <taxon>Bacteria</taxon>
        <taxon>Pseudomonadati</taxon>
        <taxon>Pseudomonadota</taxon>
        <taxon>Betaproteobacteria</taxon>
        <taxon>Burkholderiales</taxon>
        <taxon>Comamonadaceae</taxon>
        <taxon>Comamonas</taxon>
    </lineage>
</organism>
<evidence type="ECO:0008006" key="3">
    <source>
        <dbReference type="Google" id="ProtNLM"/>
    </source>
</evidence>
<dbReference type="Proteomes" id="UP000029549">
    <property type="component" value="Unassembled WGS sequence"/>
</dbReference>
<accession>A0A0E3CAV0</accession>
<dbReference type="Gene3D" id="1.10.260.40">
    <property type="entry name" value="lambda repressor-like DNA-binding domains"/>
    <property type="match status" value="1"/>
</dbReference>
<dbReference type="RefSeq" id="WP_034389589.1">
    <property type="nucleotide sequence ID" value="NZ_AWTM01000132.1"/>
</dbReference>